<keyword evidence="3 6" id="KW-0479">Metal-binding</keyword>
<evidence type="ECO:0000259" key="7">
    <source>
        <dbReference type="Pfam" id="PF03328"/>
    </source>
</evidence>
<dbReference type="SUPFAM" id="SSF51621">
    <property type="entry name" value="Phosphoenolpyruvate/pyruvate domain"/>
    <property type="match status" value="1"/>
</dbReference>
<dbReference type="GO" id="GO:0006107">
    <property type="term" value="P:oxaloacetate metabolic process"/>
    <property type="evidence" value="ECO:0007669"/>
    <property type="project" value="TreeGrafter"/>
</dbReference>
<dbReference type="Proteomes" id="UP000247763">
    <property type="component" value="Chromosome"/>
</dbReference>
<organism evidence="8 9">
    <name type="scientific">Phenylobacterium parvum</name>
    <dbReference type="NCBI Taxonomy" id="2201350"/>
    <lineage>
        <taxon>Bacteria</taxon>
        <taxon>Pseudomonadati</taxon>
        <taxon>Pseudomonadota</taxon>
        <taxon>Alphaproteobacteria</taxon>
        <taxon>Caulobacterales</taxon>
        <taxon>Caulobacteraceae</taxon>
        <taxon>Phenylobacterium</taxon>
    </lineage>
</organism>
<comment type="similarity">
    <text evidence="2">Belongs to the HpcH/HpaI aldolase family.</text>
</comment>
<dbReference type="AlphaFoldDB" id="A0A2Z3HT14"/>
<dbReference type="PIRSF" id="PIRSF015582">
    <property type="entry name" value="Cit_lyase_B"/>
    <property type="match status" value="1"/>
</dbReference>
<dbReference type="GO" id="GO:0000287">
    <property type="term" value="F:magnesium ion binding"/>
    <property type="evidence" value="ECO:0007669"/>
    <property type="project" value="TreeGrafter"/>
</dbReference>
<reference evidence="9" key="1">
    <citation type="submission" date="2018-05" db="EMBL/GenBank/DDBJ databases">
        <title>Genome sequencing of Phenylobacterium sp. HYN0004.</title>
        <authorList>
            <person name="Yi H."/>
            <person name="Baek C."/>
        </authorList>
    </citation>
    <scope>NUCLEOTIDE SEQUENCE [LARGE SCALE GENOMIC DNA]</scope>
    <source>
        <strain evidence="9">HYN0004</strain>
    </source>
</reference>
<feature type="binding site" evidence="5">
    <location>
        <position position="69"/>
    </location>
    <ligand>
        <name>substrate</name>
    </ligand>
</feature>
<evidence type="ECO:0000256" key="5">
    <source>
        <dbReference type="PIRSR" id="PIRSR015582-1"/>
    </source>
</evidence>
<evidence type="ECO:0000256" key="3">
    <source>
        <dbReference type="ARBA" id="ARBA00022723"/>
    </source>
</evidence>
<accession>A0A2Z3HT14</accession>
<feature type="domain" description="HpcH/HpaI aldolase/citrate lyase" evidence="7">
    <location>
        <begin position="8"/>
        <end position="219"/>
    </location>
</feature>
<evidence type="ECO:0000313" key="9">
    <source>
        <dbReference type="Proteomes" id="UP000247763"/>
    </source>
</evidence>
<dbReference type="EMBL" id="CP029479">
    <property type="protein sequence ID" value="AWM78392.1"/>
    <property type="molecule type" value="Genomic_DNA"/>
</dbReference>
<evidence type="ECO:0000313" key="8">
    <source>
        <dbReference type="EMBL" id="AWM78392.1"/>
    </source>
</evidence>
<evidence type="ECO:0000256" key="1">
    <source>
        <dbReference type="ARBA" id="ARBA00001946"/>
    </source>
</evidence>
<sequence length="285" mass="29885">MTPARPRRSALYMPAGNPRAIEKARGLACDVVILDMEDSVAPDAKPAARDLAVAAVAEGGFGRRELVVRVNGLDTPWGEADLAAVAAGAVRPDAVLAPKVSTPGDVAAYAGRLPEGVALWIMVETCASLFALDALASAGGPLAALVVGSNDLVKEMRCRVDAERRPLQAALSLTVAAGRARGLTVLDGVWNDISDLDGLERQCGQGVEFGFDGKTLIHPDQIAAANRAFAPEPEEVAWAQTVAAAFDSPENRGKGVLRVEGRMVERLHLDQALRLLEIAAALEEA</sequence>
<protein>
    <submittedName>
        <fullName evidence="8">CoA ester lyase</fullName>
    </submittedName>
</protein>
<feature type="binding site" evidence="5">
    <location>
        <position position="124"/>
    </location>
    <ligand>
        <name>substrate</name>
    </ligand>
</feature>
<dbReference type="InterPro" id="IPR005000">
    <property type="entry name" value="Aldolase/citrate-lyase_domain"/>
</dbReference>
<feature type="binding site" evidence="6">
    <location>
        <position position="151"/>
    </location>
    <ligand>
        <name>Mg(2+)</name>
        <dbReference type="ChEBI" id="CHEBI:18420"/>
    </ligand>
</feature>
<dbReference type="Gene3D" id="3.20.20.60">
    <property type="entry name" value="Phosphoenolpyruvate-binding domains"/>
    <property type="match status" value="1"/>
</dbReference>
<dbReference type="InterPro" id="IPR015813">
    <property type="entry name" value="Pyrv/PenolPyrv_kinase-like_dom"/>
</dbReference>
<keyword evidence="8" id="KW-0456">Lyase</keyword>
<dbReference type="PANTHER" id="PTHR32308">
    <property type="entry name" value="LYASE BETA SUBUNIT, PUTATIVE (AFU_ORTHOLOGUE AFUA_4G13030)-RELATED"/>
    <property type="match status" value="1"/>
</dbReference>
<keyword evidence="9" id="KW-1185">Reference proteome</keyword>
<evidence type="ECO:0000256" key="2">
    <source>
        <dbReference type="ARBA" id="ARBA00005568"/>
    </source>
</evidence>
<comment type="cofactor">
    <cofactor evidence="1">
        <name>Mg(2+)</name>
        <dbReference type="ChEBI" id="CHEBI:18420"/>
    </cofactor>
</comment>
<dbReference type="PANTHER" id="PTHR32308:SF10">
    <property type="entry name" value="CITRATE LYASE SUBUNIT BETA"/>
    <property type="match status" value="1"/>
</dbReference>
<dbReference type="KEGG" id="phb:HYN04_11925"/>
<dbReference type="GO" id="GO:0016829">
    <property type="term" value="F:lyase activity"/>
    <property type="evidence" value="ECO:0007669"/>
    <property type="project" value="UniProtKB-KW"/>
</dbReference>
<proteinExistence type="inferred from homology"/>
<dbReference type="InterPro" id="IPR040442">
    <property type="entry name" value="Pyrv_kinase-like_dom_sf"/>
</dbReference>
<evidence type="ECO:0000256" key="6">
    <source>
        <dbReference type="PIRSR" id="PIRSR015582-2"/>
    </source>
</evidence>
<dbReference type="Pfam" id="PF03328">
    <property type="entry name" value="HpcH_HpaI"/>
    <property type="match status" value="1"/>
</dbReference>
<feature type="binding site" evidence="6">
    <location>
        <position position="124"/>
    </location>
    <ligand>
        <name>Mg(2+)</name>
        <dbReference type="ChEBI" id="CHEBI:18420"/>
    </ligand>
</feature>
<dbReference type="OrthoDB" id="9800547at2"/>
<name>A0A2Z3HT14_9CAUL</name>
<gene>
    <name evidence="8" type="ORF">HYN04_11925</name>
</gene>
<dbReference type="RefSeq" id="WP_110450958.1">
    <property type="nucleotide sequence ID" value="NZ_CP029479.1"/>
</dbReference>
<evidence type="ECO:0000256" key="4">
    <source>
        <dbReference type="ARBA" id="ARBA00022842"/>
    </source>
</evidence>
<keyword evidence="4 6" id="KW-0460">Magnesium</keyword>
<dbReference type="InterPro" id="IPR011206">
    <property type="entry name" value="Citrate_lyase_beta/mcl1/mcl2"/>
</dbReference>